<feature type="transmembrane region" description="Helical" evidence="1">
    <location>
        <begin position="12"/>
        <end position="30"/>
    </location>
</feature>
<dbReference type="AlphaFoldDB" id="A0A076MNJ8"/>
<dbReference type="eggNOG" id="ENOG5033WDH">
    <property type="taxonomic scope" value="Bacteria"/>
</dbReference>
<proteinExistence type="predicted"/>
<evidence type="ECO:0000256" key="1">
    <source>
        <dbReference type="SAM" id="Phobius"/>
    </source>
</evidence>
<organism evidence="2 3">
    <name type="scientific">Amycolatopsis methanolica 239</name>
    <dbReference type="NCBI Taxonomy" id="1068978"/>
    <lineage>
        <taxon>Bacteria</taxon>
        <taxon>Bacillati</taxon>
        <taxon>Actinomycetota</taxon>
        <taxon>Actinomycetes</taxon>
        <taxon>Pseudonocardiales</taxon>
        <taxon>Pseudonocardiaceae</taxon>
        <taxon>Amycolatopsis</taxon>
        <taxon>Amycolatopsis methanolica group</taxon>
    </lineage>
</organism>
<dbReference type="PATRIC" id="fig|1068978.7.peg.479"/>
<dbReference type="STRING" id="1068978.AMETH_0454"/>
<evidence type="ECO:0000313" key="2">
    <source>
        <dbReference type="EMBL" id="AIJ20546.1"/>
    </source>
</evidence>
<keyword evidence="3" id="KW-1185">Reference proteome</keyword>
<gene>
    <name evidence="2" type="ORF">AMETH_0454</name>
</gene>
<feature type="transmembrane region" description="Helical" evidence="1">
    <location>
        <begin position="36"/>
        <end position="56"/>
    </location>
</feature>
<name>A0A076MNJ8_AMYME</name>
<accession>A0A076MNJ8</accession>
<keyword evidence="1" id="KW-0812">Transmembrane</keyword>
<dbReference type="OrthoDB" id="4773470at2"/>
<reference evidence="2 3" key="1">
    <citation type="submission" date="2014-07" db="EMBL/GenBank/DDBJ databases">
        <title>Whole Genome Sequence of the Amycolatopsis methanolica 239.</title>
        <authorList>
            <person name="Tang B."/>
        </authorList>
    </citation>
    <scope>NUCLEOTIDE SEQUENCE [LARGE SCALE GENOMIC DNA]</scope>
    <source>
        <strain evidence="2 3">239</strain>
    </source>
</reference>
<dbReference type="EMBL" id="CP009110">
    <property type="protein sequence ID" value="AIJ20546.1"/>
    <property type="molecule type" value="Genomic_DNA"/>
</dbReference>
<evidence type="ECO:0000313" key="3">
    <source>
        <dbReference type="Proteomes" id="UP000062973"/>
    </source>
</evidence>
<dbReference type="HOGENOM" id="CLU_106280_1_0_11"/>
<sequence>MDRYVERGASWTALAYGPGFALLGFLAELLTGATHTVAWVIVGLGLAAITAPWVYARRRFLTVRVTGEALWQGRERLPLTDIAEVADVGAPTGARVLGGGWTTPNKYDSLPIRLTDGTVVLAWAKDVEALRTVLQEARTA</sequence>
<dbReference type="KEGG" id="amq:AMETH_0454"/>
<dbReference type="RefSeq" id="WP_017986412.1">
    <property type="nucleotide sequence ID" value="NZ_AQUL01000001.1"/>
</dbReference>
<evidence type="ECO:0008006" key="4">
    <source>
        <dbReference type="Google" id="ProtNLM"/>
    </source>
</evidence>
<keyword evidence="1" id="KW-0472">Membrane</keyword>
<protein>
    <recommendedName>
        <fullName evidence="4">DUF3093 domain-containing protein</fullName>
    </recommendedName>
</protein>
<keyword evidence="1" id="KW-1133">Transmembrane helix</keyword>
<dbReference type="Proteomes" id="UP000062973">
    <property type="component" value="Chromosome"/>
</dbReference>